<sequence>MSNWIFVNVRYAIKPGKRNEFLEKLSNQGVIKNSKAEPGNIKYEYSIPIDSDNDLILTEMWTNSEALEAHGKSEHYQRLQVLKKEYTTDVTIEKFSISAKL</sequence>
<reference evidence="2" key="1">
    <citation type="submission" date="2019-08" db="EMBL/GenBank/DDBJ databases">
        <authorList>
            <person name="Kucharzyk K."/>
            <person name="Murdoch R.W."/>
            <person name="Higgins S."/>
            <person name="Loffler F."/>
        </authorList>
    </citation>
    <scope>NUCLEOTIDE SEQUENCE</scope>
</reference>
<proteinExistence type="predicted"/>
<dbReference type="InterPro" id="IPR011008">
    <property type="entry name" value="Dimeric_a/b-barrel"/>
</dbReference>
<dbReference type="InterPro" id="IPR050744">
    <property type="entry name" value="AI-2_Isomerase_LsrG"/>
</dbReference>
<feature type="domain" description="ABM" evidence="1">
    <location>
        <begin position="5"/>
        <end position="95"/>
    </location>
</feature>
<dbReference type="InterPro" id="IPR007138">
    <property type="entry name" value="ABM_dom"/>
</dbReference>
<dbReference type="AlphaFoldDB" id="A0A645BV17"/>
<dbReference type="PANTHER" id="PTHR33336">
    <property type="entry name" value="QUINOL MONOOXYGENASE YGIN-RELATED"/>
    <property type="match status" value="1"/>
</dbReference>
<name>A0A645BV17_9ZZZZ</name>
<dbReference type="Pfam" id="PF03992">
    <property type="entry name" value="ABM"/>
    <property type="match status" value="1"/>
</dbReference>
<dbReference type="GO" id="GO:0003824">
    <property type="term" value="F:catalytic activity"/>
    <property type="evidence" value="ECO:0007669"/>
    <property type="project" value="TreeGrafter"/>
</dbReference>
<accession>A0A645BV17</accession>
<dbReference type="SUPFAM" id="SSF54909">
    <property type="entry name" value="Dimeric alpha+beta barrel"/>
    <property type="match status" value="1"/>
</dbReference>
<dbReference type="EMBL" id="VSSQ01022270">
    <property type="protein sequence ID" value="MPM68461.1"/>
    <property type="molecule type" value="Genomic_DNA"/>
</dbReference>
<dbReference type="Gene3D" id="3.30.70.100">
    <property type="match status" value="1"/>
</dbReference>
<evidence type="ECO:0000259" key="1">
    <source>
        <dbReference type="PROSITE" id="PS51725"/>
    </source>
</evidence>
<dbReference type="PANTHER" id="PTHR33336:SF15">
    <property type="entry name" value="ABM DOMAIN-CONTAINING PROTEIN"/>
    <property type="match status" value="1"/>
</dbReference>
<dbReference type="PROSITE" id="PS51725">
    <property type="entry name" value="ABM"/>
    <property type="match status" value="1"/>
</dbReference>
<protein>
    <recommendedName>
        <fullName evidence="1">ABM domain-containing protein</fullName>
    </recommendedName>
</protein>
<evidence type="ECO:0000313" key="2">
    <source>
        <dbReference type="EMBL" id="MPM68461.1"/>
    </source>
</evidence>
<comment type="caution">
    <text evidence="2">The sequence shown here is derived from an EMBL/GenBank/DDBJ whole genome shotgun (WGS) entry which is preliminary data.</text>
</comment>
<organism evidence="2">
    <name type="scientific">bioreactor metagenome</name>
    <dbReference type="NCBI Taxonomy" id="1076179"/>
    <lineage>
        <taxon>unclassified sequences</taxon>
        <taxon>metagenomes</taxon>
        <taxon>ecological metagenomes</taxon>
    </lineage>
</organism>
<gene>
    <name evidence="2" type="ORF">SDC9_115394</name>
</gene>